<dbReference type="GO" id="GO:0004519">
    <property type="term" value="F:endonuclease activity"/>
    <property type="evidence" value="ECO:0007669"/>
    <property type="project" value="UniProtKB-KW"/>
</dbReference>
<dbReference type="InterPro" id="IPR044930">
    <property type="entry name" value="Homing_endonuclease_His-Me"/>
</dbReference>
<keyword evidence="1" id="KW-0255">Endonuclease</keyword>
<dbReference type="EMBL" id="NTHN02000002">
    <property type="protein sequence ID" value="MCT4369079.1"/>
    <property type="molecule type" value="Genomic_DNA"/>
</dbReference>
<evidence type="ECO:0000313" key="3">
    <source>
        <dbReference type="Proteomes" id="UP000217448"/>
    </source>
</evidence>
<keyword evidence="1" id="KW-0378">Hydrolase</keyword>
<accession>A0A2A3K1W2</accession>
<dbReference type="RefSeq" id="WP_095880530.1">
    <property type="nucleotide sequence ID" value="NZ_NTHN02000002.1"/>
</dbReference>
<dbReference type="Gene3D" id="3.90.75.10">
    <property type="entry name" value="Homing Intron 3 (I-ppo) Encoded Endonuclease, Chain A"/>
    <property type="match status" value="1"/>
</dbReference>
<keyword evidence="3" id="KW-1185">Reference proteome</keyword>
<name>A0A2A3K1W2_9RHOB</name>
<dbReference type="InterPro" id="IPR044925">
    <property type="entry name" value="His-Me_finger_sf"/>
</dbReference>
<dbReference type="AlphaFoldDB" id="A0A2A3K1W2"/>
<evidence type="ECO:0000313" key="1">
    <source>
        <dbReference type="EMBL" id="MCT4369079.1"/>
    </source>
</evidence>
<dbReference type="OrthoDB" id="6631788at2"/>
<dbReference type="SUPFAM" id="SSF54060">
    <property type="entry name" value="His-Me finger endonucleases"/>
    <property type="match status" value="1"/>
</dbReference>
<organism evidence="2">
    <name type="scientific">Alloyangia mangrovi</name>
    <dbReference type="NCBI Taxonomy" id="1779329"/>
    <lineage>
        <taxon>Bacteria</taxon>
        <taxon>Pseudomonadati</taxon>
        <taxon>Pseudomonadota</taxon>
        <taxon>Alphaproteobacteria</taxon>
        <taxon>Rhodobacterales</taxon>
        <taxon>Roseobacteraceae</taxon>
        <taxon>Alloyangia</taxon>
    </lineage>
</organism>
<dbReference type="Proteomes" id="UP000217448">
    <property type="component" value="Unassembled WGS sequence"/>
</dbReference>
<keyword evidence="1" id="KW-0540">Nuclease</keyword>
<dbReference type="EMBL" id="NTHN01000011">
    <property type="protein sequence ID" value="PBD21077.1"/>
    <property type="molecule type" value="Genomic_DNA"/>
</dbReference>
<gene>
    <name evidence="1" type="ORF">CLG85_001475</name>
    <name evidence="2" type="ORF">CLG85_00800</name>
</gene>
<reference evidence="3" key="2">
    <citation type="submission" date="2023-07" db="EMBL/GenBank/DDBJ databases">
        <title>Yangia mangrovi SAOS 153D genome.</title>
        <authorList>
            <person name="Verma A."/>
            <person name="Pal Y."/>
            <person name="Sundharam S."/>
            <person name="Bisht B."/>
            <person name="Srinivasan K."/>
        </authorList>
    </citation>
    <scope>NUCLEOTIDE SEQUENCE [LARGE SCALE GENOMIC DNA]</scope>
    <source>
        <strain evidence="3">SAOS 153D</strain>
    </source>
</reference>
<protein>
    <submittedName>
        <fullName evidence="1">HNH endonuclease</fullName>
    </submittedName>
</protein>
<comment type="caution">
    <text evidence="2">The sequence shown here is derived from an EMBL/GenBank/DDBJ whole genome shotgun (WGS) entry which is preliminary data.</text>
</comment>
<sequence>MDLAKQNKSARKLIELSEFDGDDCLIWPLGRDAGGYGRAKMPGFTTRLAHRIMCELKHGTPPFPDAVAMHRCGNGHLGCVNPNHLSWGTVAENNEDKRAAGNQPIGESSGNARLDTRAIRRIREMRSKGASQRVIAAAFDVHPATVQAVLEGRTWGHVS</sequence>
<reference evidence="1" key="3">
    <citation type="submission" date="2024-05" db="EMBL/GenBank/DDBJ databases">
        <title>Yangia mangrovi SAOS 153D genome.</title>
        <authorList>
            <person name="Verma A."/>
            <person name="Pal Y."/>
            <person name="Sundharam S."/>
            <person name="Bisht B."/>
            <person name="Srinivasan K."/>
        </authorList>
    </citation>
    <scope>NUCLEOTIDE SEQUENCE</scope>
    <source>
        <strain evidence="1">SAOS 153D</strain>
    </source>
</reference>
<proteinExistence type="predicted"/>
<reference evidence="2" key="1">
    <citation type="submission" date="2017-09" db="EMBL/GenBank/DDBJ databases">
        <title>Yangia sp. SAOS 153D whole genome sequencing.</title>
        <authorList>
            <person name="Verma A."/>
            <person name="Krishnamurthi S."/>
        </authorList>
    </citation>
    <scope>NUCLEOTIDE SEQUENCE [LARGE SCALE GENOMIC DNA]</scope>
    <source>
        <strain evidence="2">SAOS 153D</strain>
    </source>
</reference>
<evidence type="ECO:0000313" key="2">
    <source>
        <dbReference type="EMBL" id="PBD21077.1"/>
    </source>
</evidence>